<dbReference type="PRINTS" id="PR00463">
    <property type="entry name" value="EP450I"/>
</dbReference>
<feature type="transmembrane region" description="Helical" evidence="16">
    <location>
        <begin position="20"/>
        <end position="38"/>
    </location>
</feature>
<name>A0AAW1I9S0_POPJA</name>
<comment type="caution">
    <text evidence="17">The sequence shown here is derived from an EMBL/GenBank/DDBJ whole genome shotgun (WGS) entry which is preliminary data.</text>
</comment>
<keyword evidence="6 14" id="KW-0349">Heme</keyword>
<dbReference type="FunFam" id="1.10.630.10:FF:000035">
    <property type="entry name" value="CYtochrome P450 family"/>
    <property type="match status" value="1"/>
</dbReference>
<dbReference type="PANTHER" id="PTHR24291">
    <property type="entry name" value="CYTOCHROME P450 FAMILY 4"/>
    <property type="match status" value="1"/>
</dbReference>
<protein>
    <submittedName>
        <fullName evidence="17">Cytochrome P450</fullName>
    </submittedName>
</protein>
<evidence type="ECO:0000256" key="14">
    <source>
        <dbReference type="PIRSR" id="PIRSR602401-1"/>
    </source>
</evidence>
<dbReference type="InterPro" id="IPR036396">
    <property type="entry name" value="Cyt_P450_sf"/>
</dbReference>
<dbReference type="InterPro" id="IPR001128">
    <property type="entry name" value="Cyt_P450"/>
</dbReference>
<keyword evidence="13 16" id="KW-0472">Membrane</keyword>
<evidence type="ECO:0000313" key="18">
    <source>
        <dbReference type="Proteomes" id="UP001458880"/>
    </source>
</evidence>
<keyword evidence="16" id="KW-1133">Transmembrane helix</keyword>
<dbReference type="Pfam" id="PF00067">
    <property type="entry name" value="p450"/>
    <property type="match status" value="2"/>
</dbReference>
<dbReference type="InterPro" id="IPR050196">
    <property type="entry name" value="Cytochrome_P450_Monoox"/>
</dbReference>
<keyword evidence="11 14" id="KW-0408">Iron</keyword>
<comment type="similarity">
    <text evidence="5 15">Belongs to the cytochrome P450 family.</text>
</comment>
<evidence type="ECO:0000313" key="17">
    <source>
        <dbReference type="EMBL" id="KAK9685623.1"/>
    </source>
</evidence>
<keyword evidence="16" id="KW-0812">Transmembrane</keyword>
<keyword evidence="8" id="KW-0256">Endoplasmic reticulum</keyword>
<evidence type="ECO:0000256" key="6">
    <source>
        <dbReference type="ARBA" id="ARBA00022617"/>
    </source>
</evidence>
<keyword evidence="7 14" id="KW-0479">Metal-binding</keyword>
<evidence type="ECO:0000256" key="12">
    <source>
        <dbReference type="ARBA" id="ARBA00023033"/>
    </source>
</evidence>
<dbReference type="EMBL" id="JASPKY010000765">
    <property type="protein sequence ID" value="KAK9685623.1"/>
    <property type="molecule type" value="Genomic_DNA"/>
</dbReference>
<proteinExistence type="inferred from homology"/>
<dbReference type="PROSITE" id="PS00086">
    <property type="entry name" value="CYTOCHROME_P450"/>
    <property type="match status" value="1"/>
</dbReference>
<evidence type="ECO:0000256" key="4">
    <source>
        <dbReference type="ARBA" id="ARBA00004406"/>
    </source>
</evidence>
<evidence type="ECO:0000256" key="2">
    <source>
        <dbReference type="ARBA" id="ARBA00003690"/>
    </source>
</evidence>
<dbReference type="PRINTS" id="PR00385">
    <property type="entry name" value="P450"/>
</dbReference>
<evidence type="ECO:0000256" key="7">
    <source>
        <dbReference type="ARBA" id="ARBA00022723"/>
    </source>
</evidence>
<evidence type="ECO:0000256" key="16">
    <source>
        <dbReference type="SAM" id="Phobius"/>
    </source>
</evidence>
<evidence type="ECO:0000256" key="1">
    <source>
        <dbReference type="ARBA" id="ARBA00001971"/>
    </source>
</evidence>
<feature type="binding site" description="axial binding residue" evidence="14">
    <location>
        <position position="462"/>
    </location>
    <ligand>
        <name>heme</name>
        <dbReference type="ChEBI" id="CHEBI:30413"/>
    </ligand>
    <ligandPart>
        <name>Fe</name>
        <dbReference type="ChEBI" id="CHEBI:18248"/>
    </ligandPart>
</feature>
<dbReference type="SUPFAM" id="SSF48264">
    <property type="entry name" value="Cytochrome P450"/>
    <property type="match status" value="2"/>
</dbReference>
<evidence type="ECO:0000256" key="9">
    <source>
        <dbReference type="ARBA" id="ARBA00022848"/>
    </source>
</evidence>
<dbReference type="InterPro" id="IPR002401">
    <property type="entry name" value="Cyt_P450_E_grp-I"/>
</dbReference>
<dbReference type="InterPro" id="IPR017972">
    <property type="entry name" value="Cyt_P450_CS"/>
</dbReference>
<keyword evidence="18" id="KW-1185">Reference proteome</keyword>
<sequence>MCGLFGYASYAFIIRSNINFEIFVIISALGLWLAHWYLRVRHFEKYLSCIPNPPLIPLLGNALEFGSSVTILSTLMKYHHKFKGNFKIYIGSQPFIFFSDPKDLEFLLNSPILLRKSDPYRFLHSWLGTGLLTSWGDKWRKHRKIITPAFHFQILEEFVDVFNSAGDILVRKLAEQCDKSSVDIYPFVTRCALDIICETAMGTSVNAQYDVDSEYVKCVDILLGILIDRAFSPFLQNEFLYRFSNTYRIEQQALKVVHGYSRSVINKRMAEFSKSQKEEESFGDTMGIKKKKAFLDLLLEYSSKDPSFTFDDICQEVDTFMFEGHDTTATSISFALFSLAQNPDIQRKVYSELRSIFADEPKRTATYQDLQEMRYLETVIKESLRIYTTVPFFGRTIEEDTVTPNVVIPKGTMCNLFTYATHNSELSYKDPDKFDADRFSIENIQRKSPFAFVPFSAGFRNCIGQKFAMLEMKSTISNVLRNFELFPAVPEHKVVLKSAAAKVLAEQKEIFQNDYKRSAKFEDLRKMKYLKMTIMESLRIYTTVPMYARAIDKDIDWNGLLIPKHTVANASAYGVHHNPVIYPEPEKFKPERFNPDLLQTNSPFAYIPFSAGPRNCIGQKFALLQMEAILSNIIRSFEVRPVIPEHKFILKSEAVLTADNGVLIRLIKRDLIE</sequence>
<comment type="cofactor">
    <cofactor evidence="1 14">
        <name>heme</name>
        <dbReference type="ChEBI" id="CHEBI:30413"/>
    </cofactor>
</comment>
<evidence type="ECO:0000256" key="11">
    <source>
        <dbReference type="ARBA" id="ARBA00023004"/>
    </source>
</evidence>
<reference evidence="17 18" key="1">
    <citation type="journal article" date="2024" name="BMC Genomics">
        <title>De novo assembly and annotation of Popillia japonica's genome with initial clues to its potential as an invasive pest.</title>
        <authorList>
            <person name="Cucini C."/>
            <person name="Boschi S."/>
            <person name="Funari R."/>
            <person name="Cardaioli E."/>
            <person name="Iannotti N."/>
            <person name="Marturano G."/>
            <person name="Paoli F."/>
            <person name="Bruttini M."/>
            <person name="Carapelli A."/>
            <person name="Frati F."/>
            <person name="Nardi F."/>
        </authorList>
    </citation>
    <scope>NUCLEOTIDE SEQUENCE [LARGE SCALE GENOMIC DNA]</scope>
    <source>
        <strain evidence="17">DMR45628</strain>
    </source>
</reference>
<dbReference type="PANTHER" id="PTHR24291:SF187">
    <property type="entry name" value="CYTOCHROME P450 4AE1-RELATED"/>
    <property type="match status" value="1"/>
</dbReference>
<evidence type="ECO:0000256" key="15">
    <source>
        <dbReference type="RuleBase" id="RU000461"/>
    </source>
</evidence>
<keyword evidence="9" id="KW-0492">Microsome</keyword>
<dbReference type="GO" id="GO:0005789">
    <property type="term" value="C:endoplasmic reticulum membrane"/>
    <property type="evidence" value="ECO:0007669"/>
    <property type="project" value="UniProtKB-SubCell"/>
</dbReference>
<dbReference type="GO" id="GO:0020037">
    <property type="term" value="F:heme binding"/>
    <property type="evidence" value="ECO:0007669"/>
    <property type="project" value="InterPro"/>
</dbReference>
<dbReference type="AlphaFoldDB" id="A0AAW1I9S0"/>
<comment type="function">
    <text evidence="2">May be involved in the metabolism of insect hormones and in the breakdown of synthetic insecticides.</text>
</comment>
<comment type="subcellular location">
    <subcellularLocation>
        <location evidence="4">Endoplasmic reticulum membrane</location>
        <topology evidence="4">Peripheral membrane protein</topology>
    </subcellularLocation>
    <subcellularLocation>
        <location evidence="3">Microsome membrane</location>
        <topology evidence="3">Peripheral membrane protein</topology>
    </subcellularLocation>
</comment>
<accession>A0AAW1I9S0</accession>
<keyword evidence="10 15" id="KW-0560">Oxidoreductase</keyword>
<evidence type="ECO:0000256" key="5">
    <source>
        <dbReference type="ARBA" id="ARBA00010617"/>
    </source>
</evidence>
<evidence type="ECO:0000256" key="8">
    <source>
        <dbReference type="ARBA" id="ARBA00022824"/>
    </source>
</evidence>
<evidence type="ECO:0000256" key="13">
    <source>
        <dbReference type="ARBA" id="ARBA00023136"/>
    </source>
</evidence>
<evidence type="ECO:0000256" key="3">
    <source>
        <dbReference type="ARBA" id="ARBA00004174"/>
    </source>
</evidence>
<dbReference type="CDD" id="cd20628">
    <property type="entry name" value="CYP4"/>
    <property type="match status" value="1"/>
</dbReference>
<dbReference type="GO" id="GO:0016705">
    <property type="term" value="F:oxidoreductase activity, acting on paired donors, with incorporation or reduction of molecular oxygen"/>
    <property type="evidence" value="ECO:0007669"/>
    <property type="project" value="InterPro"/>
</dbReference>
<gene>
    <name evidence="17" type="ORF">QE152_g37904</name>
</gene>
<evidence type="ECO:0000256" key="10">
    <source>
        <dbReference type="ARBA" id="ARBA00023002"/>
    </source>
</evidence>
<dbReference type="GO" id="GO:0005506">
    <property type="term" value="F:iron ion binding"/>
    <property type="evidence" value="ECO:0007669"/>
    <property type="project" value="InterPro"/>
</dbReference>
<organism evidence="17 18">
    <name type="scientific">Popillia japonica</name>
    <name type="common">Japanese beetle</name>
    <dbReference type="NCBI Taxonomy" id="7064"/>
    <lineage>
        <taxon>Eukaryota</taxon>
        <taxon>Metazoa</taxon>
        <taxon>Ecdysozoa</taxon>
        <taxon>Arthropoda</taxon>
        <taxon>Hexapoda</taxon>
        <taxon>Insecta</taxon>
        <taxon>Pterygota</taxon>
        <taxon>Neoptera</taxon>
        <taxon>Endopterygota</taxon>
        <taxon>Coleoptera</taxon>
        <taxon>Polyphaga</taxon>
        <taxon>Scarabaeiformia</taxon>
        <taxon>Scarabaeidae</taxon>
        <taxon>Rutelinae</taxon>
        <taxon>Popillia</taxon>
    </lineage>
</organism>
<dbReference type="GO" id="GO:0004497">
    <property type="term" value="F:monooxygenase activity"/>
    <property type="evidence" value="ECO:0007669"/>
    <property type="project" value="UniProtKB-KW"/>
</dbReference>
<dbReference type="Proteomes" id="UP001458880">
    <property type="component" value="Unassembled WGS sequence"/>
</dbReference>
<dbReference type="Gene3D" id="1.10.630.10">
    <property type="entry name" value="Cytochrome P450"/>
    <property type="match status" value="2"/>
</dbReference>
<keyword evidence="12 15" id="KW-0503">Monooxygenase</keyword>